<evidence type="ECO:0000256" key="1">
    <source>
        <dbReference type="ARBA" id="ARBA00000111"/>
    </source>
</evidence>
<evidence type="ECO:0000256" key="3">
    <source>
        <dbReference type="ARBA" id="ARBA00010701"/>
    </source>
</evidence>
<keyword evidence="11" id="KW-1185">Reference proteome</keyword>
<dbReference type="OrthoDB" id="199913at2759"/>
<dbReference type="GO" id="GO:0016042">
    <property type="term" value="P:lipid catabolic process"/>
    <property type="evidence" value="ECO:0007669"/>
    <property type="project" value="TreeGrafter"/>
</dbReference>
<dbReference type="GO" id="GO:0017171">
    <property type="term" value="F:serine hydrolase activity"/>
    <property type="evidence" value="ECO:0007669"/>
    <property type="project" value="TreeGrafter"/>
</dbReference>
<comment type="similarity">
    <text evidence="3 8">Belongs to the AB hydrolase superfamily. Lipase family.</text>
</comment>
<dbReference type="InterPro" id="IPR033906">
    <property type="entry name" value="Lipase_N"/>
</dbReference>
<dbReference type="Proteomes" id="UP000250275">
    <property type="component" value="Unassembled WGS sequence"/>
</dbReference>
<evidence type="ECO:0000256" key="4">
    <source>
        <dbReference type="ARBA" id="ARBA00013179"/>
    </source>
</evidence>
<organism evidence="10 11">
    <name type="scientific">Eufriesea mexicana</name>
    <dbReference type="NCBI Taxonomy" id="516756"/>
    <lineage>
        <taxon>Eukaryota</taxon>
        <taxon>Metazoa</taxon>
        <taxon>Ecdysozoa</taxon>
        <taxon>Arthropoda</taxon>
        <taxon>Hexapoda</taxon>
        <taxon>Insecta</taxon>
        <taxon>Pterygota</taxon>
        <taxon>Neoptera</taxon>
        <taxon>Endopterygota</taxon>
        <taxon>Hymenoptera</taxon>
        <taxon>Apocrita</taxon>
        <taxon>Aculeata</taxon>
        <taxon>Apoidea</taxon>
        <taxon>Anthophila</taxon>
        <taxon>Apidae</taxon>
        <taxon>Eufriesea</taxon>
    </lineage>
</organism>
<evidence type="ECO:0000259" key="9">
    <source>
        <dbReference type="Pfam" id="PF00151"/>
    </source>
</evidence>
<proteinExistence type="inferred from homology"/>
<dbReference type="GO" id="GO:0005615">
    <property type="term" value="C:extracellular space"/>
    <property type="evidence" value="ECO:0007669"/>
    <property type="project" value="TreeGrafter"/>
</dbReference>
<evidence type="ECO:0000256" key="2">
    <source>
        <dbReference type="ARBA" id="ARBA00004613"/>
    </source>
</evidence>
<keyword evidence="5" id="KW-0964">Secreted</keyword>
<evidence type="ECO:0000313" key="10">
    <source>
        <dbReference type="EMBL" id="OAD53327.1"/>
    </source>
</evidence>
<dbReference type="EC" id="3.1.1.32" evidence="4"/>
<keyword evidence="6" id="KW-0378">Hydrolase</keyword>
<dbReference type="Gene3D" id="3.40.50.1820">
    <property type="entry name" value="alpha/beta hydrolase"/>
    <property type="match status" value="1"/>
</dbReference>
<dbReference type="PANTHER" id="PTHR11610">
    <property type="entry name" value="LIPASE"/>
    <property type="match status" value="1"/>
</dbReference>
<evidence type="ECO:0000256" key="5">
    <source>
        <dbReference type="ARBA" id="ARBA00022525"/>
    </source>
</evidence>
<name>A0A310S6P3_9HYME</name>
<dbReference type="CDD" id="cd00707">
    <property type="entry name" value="Pancreat_lipase_like"/>
    <property type="match status" value="1"/>
</dbReference>
<dbReference type="PRINTS" id="PR00821">
    <property type="entry name" value="TAGLIPASE"/>
</dbReference>
<protein>
    <recommendedName>
        <fullName evidence="4">phospholipase A1</fullName>
        <ecNumber evidence="4">3.1.1.32</ecNumber>
    </recommendedName>
</protein>
<comment type="subcellular location">
    <subcellularLocation>
        <location evidence="2">Secreted</location>
    </subcellularLocation>
</comment>
<evidence type="ECO:0000256" key="8">
    <source>
        <dbReference type="RuleBase" id="RU004262"/>
    </source>
</evidence>
<dbReference type="SUPFAM" id="SSF53474">
    <property type="entry name" value="alpha/beta-Hydrolases"/>
    <property type="match status" value="1"/>
</dbReference>
<dbReference type="Pfam" id="PF00151">
    <property type="entry name" value="Lipase"/>
    <property type="match status" value="1"/>
</dbReference>
<comment type="catalytic activity">
    <reaction evidence="1">
        <text>a 1,2-diacyl-sn-glycero-3-phosphocholine + H2O = a 2-acyl-sn-glycero-3-phosphocholine + a fatty acid + H(+)</text>
        <dbReference type="Rhea" id="RHEA:18689"/>
        <dbReference type="ChEBI" id="CHEBI:15377"/>
        <dbReference type="ChEBI" id="CHEBI:15378"/>
        <dbReference type="ChEBI" id="CHEBI:28868"/>
        <dbReference type="ChEBI" id="CHEBI:57643"/>
        <dbReference type="ChEBI" id="CHEBI:57875"/>
        <dbReference type="EC" id="3.1.1.32"/>
    </reaction>
</comment>
<dbReference type="GO" id="GO:0008970">
    <property type="term" value="F:phospholipase A1 activity"/>
    <property type="evidence" value="ECO:0007669"/>
    <property type="project" value="UniProtKB-EC"/>
</dbReference>
<reference evidence="10 11" key="1">
    <citation type="submission" date="2015-07" db="EMBL/GenBank/DDBJ databases">
        <title>The genome of Eufriesea mexicana.</title>
        <authorList>
            <person name="Pan H."/>
            <person name="Kapheim K."/>
        </authorList>
    </citation>
    <scope>NUCLEOTIDE SEQUENCE [LARGE SCALE GENOMIC DNA]</scope>
    <source>
        <strain evidence="10">0111107269</strain>
        <tissue evidence="10">Whole body</tissue>
    </source>
</reference>
<dbReference type="AlphaFoldDB" id="A0A310S6P3"/>
<gene>
    <name evidence="10" type="ORF">WN48_10460</name>
</gene>
<sequence>MFREEVSFREPVFLGSRTELSSSIFLRSALGEIGSSANMIGFQRVRTTWSPQAYCQPSLKSLSYFTGTMVPYSPLALSAYRTILIRDSEDEAIMRDIFLAVYPTLLTVLSQSNYTIFPNDEGVPYLVKLDDNPMSLKQITELADNVDKTTFTLYTQNNRYNGRNLILNDVNSIKQSNWDSRRQTIIVTHGWNSAGTKQVCTLIRDAYLKISNSNVIIVDWSTIANNIIYSQVAKSVPTVANHVAAFVNFLRAHAGLQTSKLKIIGHSLGAHIAGLSAREVSKSSRVPEVIALDPAKPLFDSKNPGERVDKTDANNVQVIHTCAGLLGLDKDVGTSDFYANGGRNQPGCSNDLLGSCAHGRSYEYYSESITNAQGFVGISENGNSKAYMGGPILDSNARGAYNFRTTSQPPYAIAG</sequence>
<evidence type="ECO:0000256" key="6">
    <source>
        <dbReference type="ARBA" id="ARBA00022801"/>
    </source>
</evidence>
<dbReference type="InterPro" id="IPR013818">
    <property type="entry name" value="Lipase"/>
</dbReference>
<dbReference type="InterPro" id="IPR000734">
    <property type="entry name" value="TAG_lipase"/>
</dbReference>
<evidence type="ECO:0000313" key="11">
    <source>
        <dbReference type="Proteomes" id="UP000250275"/>
    </source>
</evidence>
<feature type="domain" description="Lipase" evidence="9">
    <location>
        <begin position="145"/>
        <end position="380"/>
    </location>
</feature>
<dbReference type="PANTHER" id="PTHR11610:SF150">
    <property type="entry name" value="FI01825P-RELATED"/>
    <property type="match status" value="1"/>
</dbReference>
<dbReference type="EMBL" id="KQ767757">
    <property type="protein sequence ID" value="OAD53327.1"/>
    <property type="molecule type" value="Genomic_DNA"/>
</dbReference>
<evidence type="ECO:0000256" key="7">
    <source>
        <dbReference type="ARBA" id="ARBA00023157"/>
    </source>
</evidence>
<dbReference type="InterPro" id="IPR029058">
    <property type="entry name" value="AB_hydrolase_fold"/>
</dbReference>
<accession>A0A310S6P3</accession>
<keyword evidence="7" id="KW-1015">Disulfide bond</keyword>